<feature type="signal peptide" evidence="1">
    <location>
        <begin position="1"/>
        <end position="19"/>
    </location>
</feature>
<comment type="caution">
    <text evidence="2">The sequence shown here is derived from an EMBL/GenBank/DDBJ whole genome shotgun (WGS) entry which is preliminary data.</text>
</comment>
<sequence>MKKLIVTIVLLCISSLALIYGQQQTQKEQFKVTYNASKALVKSQQFSFVGEVVYNNKHRELLGAESNTLKIDKSDISGKIISLSTANKSFDLNGKLEDFKATYDDDKQHIAISFKVDSSNEKLDVFIDIKANGKAFLTVASGNHSNISWTGHLK</sequence>
<evidence type="ECO:0000313" key="2">
    <source>
        <dbReference type="EMBL" id="MBC3846274.1"/>
    </source>
</evidence>
<accession>A0ABR6Y0T9</accession>
<organism evidence="2 3">
    <name type="scientific">Winogradskyella echinorum</name>
    <dbReference type="NCBI Taxonomy" id="538189"/>
    <lineage>
        <taxon>Bacteria</taxon>
        <taxon>Pseudomonadati</taxon>
        <taxon>Bacteroidota</taxon>
        <taxon>Flavobacteriia</taxon>
        <taxon>Flavobacteriales</taxon>
        <taxon>Flavobacteriaceae</taxon>
        <taxon>Winogradskyella</taxon>
    </lineage>
</organism>
<reference evidence="2 3" key="1">
    <citation type="submission" date="2020-08" db="EMBL/GenBank/DDBJ databases">
        <title>Winogradskyella ouciana sp. nov., isolated from the hadal seawater of the Mariana Trench.</title>
        <authorList>
            <person name="He X."/>
        </authorList>
    </citation>
    <scope>NUCLEOTIDE SEQUENCE [LARGE SCALE GENOMIC DNA]</scope>
    <source>
        <strain evidence="2 3">KCTC 22026</strain>
    </source>
</reference>
<evidence type="ECO:0000256" key="1">
    <source>
        <dbReference type="SAM" id="SignalP"/>
    </source>
</evidence>
<dbReference type="Proteomes" id="UP000607435">
    <property type="component" value="Unassembled WGS sequence"/>
</dbReference>
<dbReference type="InterPro" id="IPR025347">
    <property type="entry name" value="DUF4251"/>
</dbReference>
<gene>
    <name evidence="2" type="ORF">H6H04_07780</name>
</gene>
<dbReference type="Pfam" id="PF14059">
    <property type="entry name" value="DUF4251"/>
    <property type="match status" value="1"/>
</dbReference>
<proteinExistence type="predicted"/>
<keyword evidence="3" id="KW-1185">Reference proteome</keyword>
<dbReference type="Gene3D" id="2.40.128.410">
    <property type="match status" value="1"/>
</dbReference>
<feature type="chain" id="PRO_5047484384" evidence="1">
    <location>
        <begin position="20"/>
        <end position="154"/>
    </location>
</feature>
<protein>
    <submittedName>
        <fullName evidence="2">DUF4251 domain-containing protein</fullName>
    </submittedName>
</protein>
<name>A0ABR6Y0T9_9FLAO</name>
<dbReference type="EMBL" id="JACOME010000002">
    <property type="protein sequence ID" value="MBC3846274.1"/>
    <property type="molecule type" value="Genomic_DNA"/>
</dbReference>
<dbReference type="RefSeq" id="WP_186845402.1">
    <property type="nucleotide sequence ID" value="NZ_JACOME010000002.1"/>
</dbReference>
<keyword evidence="1" id="KW-0732">Signal</keyword>
<evidence type="ECO:0000313" key="3">
    <source>
        <dbReference type="Proteomes" id="UP000607435"/>
    </source>
</evidence>